<dbReference type="RefSeq" id="WP_160128335.1">
    <property type="nucleotide sequence ID" value="NZ_CP019288.1"/>
</dbReference>
<accession>A0A7L4ZI53</accession>
<reference evidence="1 2" key="1">
    <citation type="journal article" date="2013" name="Int. J. Syst. Evol. Microbiol.">
        <title>Kordia antarctica sp. nov., isolated from Antarctic seawater.</title>
        <authorList>
            <person name="Baek K."/>
            <person name="Choi A."/>
            <person name="Kang I."/>
            <person name="Lee K."/>
            <person name="Cho J.C."/>
        </authorList>
    </citation>
    <scope>NUCLEOTIDE SEQUENCE [LARGE SCALE GENOMIC DNA]</scope>
    <source>
        <strain evidence="1 2">IMCC3317</strain>
    </source>
</reference>
<dbReference type="AlphaFoldDB" id="A0A7L4ZI53"/>
<name>A0A7L4ZI53_9FLAO</name>
<keyword evidence="2" id="KW-1185">Reference proteome</keyword>
<sequence length="47" mass="5229">MKLFITLFSLIVLATNPIGDTLEPLNDDVITYNVVFDGNEGGAFFHR</sequence>
<gene>
    <name evidence="1" type="ORF">IMCC3317_09500</name>
</gene>
<organism evidence="1 2">
    <name type="scientific">Kordia antarctica</name>
    <dbReference type="NCBI Taxonomy" id="1218801"/>
    <lineage>
        <taxon>Bacteria</taxon>
        <taxon>Pseudomonadati</taxon>
        <taxon>Bacteroidota</taxon>
        <taxon>Flavobacteriia</taxon>
        <taxon>Flavobacteriales</taxon>
        <taxon>Flavobacteriaceae</taxon>
        <taxon>Kordia</taxon>
    </lineage>
</organism>
<evidence type="ECO:0000313" key="2">
    <source>
        <dbReference type="Proteomes" id="UP000464657"/>
    </source>
</evidence>
<protein>
    <submittedName>
        <fullName evidence="1">Uncharacterized protein</fullName>
    </submittedName>
</protein>
<evidence type="ECO:0000313" key="1">
    <source>
        <dbReference type="EMBL" id="QHI35604.1"/>
    </source>
</evidence>
<dbReference type="EMBL" id="CP019288">
    <property type="protein sequence ID" value="QHI35604.1"/>
    <property type="molecule type" value="Genomic_DNA"/>
</dbReference>
<proteinExistence type="predicted"/>
<dbReference type="KEGG" id="kan:IMCC3317_09500"/>
<dbReference type="Proteomes" id="UP000464657">
    <property type="component" value="Chromosome"/>
</dbReference>